<dbReference type="InterPro" id="IPR011990">
    <property type="entry name" value="TPR-like_helical_dom_sf"/>
</dbReference>
<dbReference type="InterPro" id="IPR046341">
    <property type="entry name" value="SET_dom_sf"/>
</dbReference>
<dbReference type="AlphaFoldDB" id="A0A7S0XLQ3"/>
<dbReference type="GO" id="GO:0005634">
    <property type="term" value="C:nucleus"/>
    <property type="evidence" value="ECO:0007669"/>
    <property type="project" value="TreeGrafter"/>
</dbReference>
<dbReference type="PROSITE" id="PS50280">
    <property type="entry name" value="SET"/>
    <property type="match status" value="1"/>
</dbReference>
<protein>
    <recommendedName>
        <fullName evidence="1">SET domain-containing protein</fullName>
    </recommendedName>
</protein>
<dbReference type="CDD" id="cd20071">
    <property type="entry name" value="SET_SMYD"/>
    <property type="match status" value="1"/>
</dbReference>
<dbReference type="Pfam" id="PF00856">
    <property type="entry name" value="SET"/>
    <property type="match status" value="1"/>
</dbReference>
<proteinExistence type="predicted"/>
<dbReference type="InterPro" id="IPR001214">
    <property type="entry name" value="SET_dom"/>
</dbReference>
<dbReference type="SUPFAM" id="SSF82199">
    <property type="entry name" value="SET domain"/>
    <property type="match status" value="1"/>
</dbReference>
<feature type="domain" description="SET" evidence="1">
    <location>
        <begin position="1"/>
        <end position="231"/>
    </location>
</feature>
<name>A0A7S0XLQ3_9STRA</name>
<sequence length="508" mass="57255">MTEVRASPSGHLGLFALQDFSSGDVIFEEEAVVKLAPSGNKSSRELLSEWLHGLSKEGTGTKVLWDSIKPPPSNLVPDYLRGTFKGMVQAGIVFMKKYHGDIEPKKLEALLQLYYPTKESTSEAEKAIINVADEAILFLKQHVTTSKTTGKVFSGFEDWDKLHKILLIWACNSFQGGRIYPEISRVNHSCNPNAVIQTTNTGEHDKPNKEGQKVVAATKIEKGSEIFISYLGMLLYTDTAVRQKKLERTKYFTCVCTRCSDADEEGAAQIPCPIAHPRDPHELSLDEDTQYDDDQTVKYTTFIRPKNAKAFCNSCKDATDQETLFKVLQGVCNKTEMFLDTYDNRQANNENTDEEELEENASLTSTMMGDKHWTSNLSLLLHLDRRLKAMSQQMVITQEMPDDGDIAEAIDSLQRITRFVDSLKLDMDPAHLLGDVTIGIARMLISLGDEKSQKYGAEWLNKIEDYVNQFSDKGVQKVVSVLKVAWKKHERSSDDDDIRKKKKKAKHI</sequence>
<dbReference type="InterPro" id="IPR050869">
    <property type="entry name" value="H3K4_H4K5_MeTrfase"/>
</dbReference>
<dbReference type="PANTHER" id="PTHR12197:SF251">
    <property type="entry name" value="EG:BACR7C10.4 PROTEIN"/>
    <property type="match status" value="1"/>
</dbReference>
<organism evidence="2">
    <name type="scientific">Pseudo-nitzschia delicatissima</name>
    <dbReference type="NCBI Taxonomy" id="44447"/>
    <lineage>
        <taxon>Eukaryota</taxon>
        <taxon>Sar</taxon>
        <taxon>Stramenopiles</taxon>
        <taxon>Ochrophyta</taxon>
        <taxon>Bacillariophyta</taxon>
        <taxon>Bacillariophyceae</taxon>
        <taxon>Bacillariophycidae</taxon>
        <taxon>Bacillariales</taxon>
        <taxon>Bacillariaceae</taxon>
        <taxon>Pseudo-nitzschia</taxon>
    </lineage>
</organism>
<dbReference type="EMBL" id="HBFG01001137">
    <property type="protein sequence ID" value="CAD8729371.1"/>
    <property type="molecule type" value="Transcribed_RNA"/>
</dbReference>
<gene>
    <name evidence="2" type="ORF">PDEL0327_LOCUS864</name>
</gene>
<dbReference type="PANTHER" id="PTHR12197">
    <property type="entry name" value="HISTONE-LYSINE N-METHYLTRANSFERASE SMYD"/>
    <property type="match status" value="1"/>
</dbReference>
<dbReference type="Gene3D" id="2.170.270.10">
    <property type="entry name" value="SET domain"/>
    <property type="match status" value="1"/>
</dbReference>
<accession>A0A7S0XLQ3</accession>
<evidence type="ECO:0000259" key="1">
    <source>
        <dbReference type="PROSITE" id="PS50280"/>
    </source>
</evidence>
<evidence type="ECO:0000313" key="2">
    <source>
        <dbReference type="EMBL" id="CAD8729371.1"/>
    </source>
</evidence>
<reference evidence="2" key="1">
    <citation type="submission" date="2021-01" db="EMBL/GenBank/DDBJ databases">
        <authorList>
            <person name="Corre E."/>
            <person name="Pelletier E."/>
            <person name="Niang G."/>
            <person name="Scheremetjew M."/>
            <person name="Finn R."/>
            <person name="Kale V."/>
            <person name="Holt S."/>
            <person name="Cochrane G."/>
            <person name="Meng A."/>
            <person name="Brown T."/>
            <person name="Cohen L."/>
        </authorList>
    </citation>
    <scope>NUCLEOTIDE SEQUENCE</scope>
    <source>
        <strain evidence="2">B596</strain>
    </source>
</reference>
<dbReference type="Gene3D" id="1.25.40.10">
    <property type="entry name" value="Tetratricopeptide repeat domain"/>
    <property type="match status" value="1"/>
</dbReference>